<dbReference type="InterPro" id="IPR041588">
    <property type="entry name" value="Integrase_H2C2"/>
</dbReference>
<dbReference type="Gene3D" id="1.10.340.70">
    <property type="match status" value="1"/>
</dbReference>
<accession>A0A0V0Z7Y6</accession>
<comment type="caution">
    <text evidence="2">The sequence shown here is derived from an EMBL/GenBank/DDBJ whole genome shotgun (WGS) entry which is preliminary data.</text>
</comment>
<evidence type="ECO:0000313" key="3">
    <source>
        <dbReference type="Proteomes" id="UP000054783"/>
    </source>
</evidence>
<dbReference type="STRING" id="990121.A0A0V0Z7Y6"/>
<organism evidence="2 3">
    <name type="scientific">Trichinella patagoniensis</name>
    <dbReference type="NCBI Taxonomy" id="990121"/>
    <lineage>
        <taxon>Eukaryota</taxon>
        <taxon>Metazoa</taxon>
        <taxon>Ecdysozoa</taxon>
        <taxon>Nematoda</taxon>
        <taxon>Enoplea</taxon>
        <taxon>Dorylaimia</taxon>
        <taxon>Trichinellida</taxon>
        <taxon>Trichinellidae</taxon>
        <taxon>Trichinella</taxon>
    </lineage>
</organism>
<dbReference type="AlphaFoldDB" id="A0A0V0Z7Y6"/>
<name>A0A0V0Z7Y6_9BILA</name>
<reference evidence="2 3" key="1">
    <citation type="submission" date="2015-01" db="EMBL/GenBank/DDBJ databases">
        <title>Evolution of Trichinella species and genotypes.</title>
        <authorList>
            <person name="Korhonen P.K."/>
            <person name="Edoardo P."/>
            <person name="Giuseppe L.R."/>
            <person name="Gasser R.B."/>
        </authorList>
    </citation>
    <scope>NUCLEOTIDE SEQUENCE [LARGE SCALE GENOMIC DNA]</scope>
    <source>
        <strain evidence="2">ISS2496</strain>
    </source>
</reference>
<gene>
    <name evidence="2" type="ORF">T12_7003</name>
</gene>
<protein>
    <recommendedName>
        <fullName evidence="1">Integrase zinc-binding domain-containing protein</fullName>
    </recommendedName>
</protein>
<proteinExistence type="predicted"/>
<feature type="domain" description="Integrase zinc-binding" evidence="1">
    <location>
        <begin position="28"/>
        <end position="70"/>
    </location>
</feature>
<evidence type="ECO:0000313" key="2">
    <source>
        <dbReference type="EMBL" id="KRY08507.1"/>
    </source>
</evidence>
<evidence type="ECO:0000259" key="1">
    <source>
        <dbReference type="Pfam" id="PF17921"/>
    </source>
</evidence>
<dbReference type="Pfam" id="PF17921">
    <property type="entry name" value="Integrase_H2C2"/>
    <property type="match status" value="1"/>
</dbReference>
<dbReference type="Proteomes" id="UP000054783">
    <property type="component" value="Unassembled WGS sequence"/>
</dbReference>
<keyword evidence="3" id="KW-1185">Reference proteome</keyword>
<dbReference type="EMBL" id="JYDQ01000330">
    <property type="protein sequence ID" value="KRY08507.1"/>
    <property type="molecule type" value="Genomic_DNA"/>
</dbReference>
<sequence>MSNGVLSREWDARGTNKKMLLPVILRTRVPEVLEMIHNHLTSGHLGGEVAKSLEKIRQRFYWPQQREHAED</sequence>
<dbReference type="OrthoDB" id="5868531at2759"/>